<evidence type="ECO:0000256" key="1">
    <source>
        <dbReference type="SAM" id="MobiDB-lite"/>
    </source>
</evidence>
<keyword evidence="3" id="KW-1185">Reference proteome</keyword>
<accession>A0ABR8D407</accession>
<sequence>MSLTFIEETLEYVAEAVAELFSPNHDNYPSTGYQPFEGEPYKDKPSLE</sequence>
<evidence type="ECO:0000313" key="3">
    <source>
        <dbReference type="Proteomes" id="UP000661112"/>
    </source>
</evidence>
<dbReference type="Proteomes" id="UP000661112">
    <property type="component" value="Unassembled WGS sequence"/>
</dbReference>
<evidence type="ECO:0000313" key="2">
    <source>
        <dbReference type="EMBL" id="MBD2500498.1"/>
    </source>
</evidence>
<gene>
    <name evidence="2" type="ORF">H6G83_07675</name>
</gene>
<name>A0ABR8D407_9NOST</name>
<feature type="compositionally biased region" description="Basic and acidic residues" evidence="1">
    <location>
        <begin position="39"/>
        <end position="48"/>
    </location>
</feature>
<protein>
    <submittedName>
        <fullName evidence="2">Isochorismate synthase</fullName>
    </submittedName>
</protein>
<dbReference type="EMBL" id="JACJSG010000008">
    <property type="protein sequence ID" value="MBD2500498.1"/>
    <property type="molecule type" value="Genomic_DNA"/>
</dbReference>
<dbReference type="RefSeq" id="WP_190469387.1">
    <property type="nucleotide sequence ID" value="NZ_JACJSG010000008.1"/>
</dbReference>
<organism evidence="2 3">
    <name type="scientific">Anabaena azotica FACHB-119</name>
    <dbReference type="NCBI Taxonomy" id="947527"/>
    <lineage>
        <taxon>Bacteria</taxon>
        <taxon>Bacillati</taxon>
        <taxon>Cyanobacteriota</taxon>
        <taxon>Cyanophyceae</taxon>
        <taxon>Nostocales</taxon>
        <taxon>Nostocaceae</taxon>
        <taxon>Anabaena</taxon>
        <taxon>Anabaena azotica</taxon>
    </lineage>
</organism>
<feature type="region of interest" description="Disordered" evidence="1">
    <location>
        <begin position="23"/>
        <end position="48"/>
    </location>
</feature>
<feature type="compositionally biased region" description="Polar residues" evidence="1">
    <location>
        <begin position="24"/>
        <end position="33"/>
    </location>
</feature>
<reference evidence="2 3" key="1">
    <citation type="journal article" date="2020" name="ISME J.">
        <title>Comparative genomics reveals insights into cyanobacterial evolution and habitat adaptation.</title>
        <authorList>
            <person name="Chen M.Y."/>
            <person name="Teng W.K."/>
            <person name="Zhao L."/>
            <person name="Hu C.X."/>
            <person name="Zhou Y.K."/>
            <person name="Han B.P."/>
            <person name="Song L.R."/>
            <person name="Shu W.S."/>
        </authorList>
    </citation>
    <scope>NUCLEOTIDE SEQUENCE [LARGE SCALE GENOMIC DNA]</scope>
    <source>
        <strain evidence="2 3">FACHB-119</strain>
    </source>
</reference>
<comment type="caution">
    <text evidence="2">The sequence shown here is derived from an EMBL/GenBank/DDBJ whole genome shotgun (WGS) entry which is preliminary data.</text>
</comment>
<proteinExistence type="predicted"/>